<dbReference type="SUPFAM" id="SSF55154">
    <property type="entry name" value="CYTH-like phosphatases"/>
    <property type="match status" value="1"/>
</dbReference>
<feature type="domain" description="CYTH" evidence="2">
    <location>
        <begin position="1"/>
        <end position="146"/>
    </location>
</feature>
<sequence>MEIERKYLIKQLPEHLDSYPHDIIAQAYVCTCPVIRIRRKNDDYILTVKSEGLLAREEVEMPLSRESFTHLSAKTDGIIIEKTRYKIPESHGYLIELDIFHGSYEGLIMAEIEFPDIDSANSYKAPGWFGPDVTMDTRFHNSSLSQNSPAEIQKFLSDLQGYHKDLT</sequence>
<dbReference type="PANTHER" id="PTHR40114">
    <property type="entry name" value="SLR0698 PROTEIN"/>
    <property type="match status" value="1"/>
</dbReference>
<dbReference type="Gene3D" id="2.40.320.10">
    <property type="entry name" value="Hypothetical Protein Pfu-838710-001"/>
    <property type="match status" value="1"/>
</dbReference>
<dbReference type="PROSITE" id="PS51707">
    <property type="entry name" value="CYTH"/>
    <property type="match status" value="1"/>
</dbReference>
<dbReference type="InterPro" id="IPR023577">
    <property type="entry name" value="CYTH_domain"/>
</dbReference>
<accession>A0A9D2ELU3</accession>
<evidence type="ECO:0000259" key="2">
    <source>
        <dbReference type="PROSITE" id="PS51707"/>
    </source>
</evidence>
<gene>
    <name evidence="3" type="ORF">H9968_08740</name>
</gene>
<dbReference type="Proteomes" id="UP000824049">
    <property type="component" value="Unassembled WGS sequence"/>
</dbReference>
<dbReference type="PANTHER" id="PTHR40114:SF1">
    <property type="entry name" value="SLR0698 PROTEIN"/>
    <property type="match status" value="1"/>
</dbReference>
<organism evidence="3 4">
    <name type="scientific">Candidatus Anaerobutyricum stercoris</name>
    <dbReference type="NCBI Taxonomy" id="2838457"/>
    <lineage>
        <taxon>Bacteria</taxon>
        <taxon>Bacillati</taxon>
        <taxon>Bacillota</taxon>
        <taxon>Clostridia</taxon>
        <taxon>Lachnospirales</taxon>
        <taxon>Lachnospiraceae</taxon>
        <taxon>Anaerobutyricum</taxon>
    </lineage>
</organism>
<feature type="active site" description="Proton acceptor" evidence="1">
    <location>
        <position position="28"/>
    </location>
</feature>
<evidence type="ECO:0000256" key="1">
    <source>
        <dbReference type="PIRSR" id="PIRSR016487-1"/>
    </source>
</evidence>
<reference evidence="3" key="2">
    <citation type="submission" date="2021-04" db="EMBL/GenBank/DDBJ databases">
        <authorList>
            <person name="Gilroy R."/>
        </authorList>
    </citation>
    <scope>NUCLEOTIDE SEQUENCE</scope>
    <source>
        <strain evidence="3">CHK179-28034</strain>
    </source>
</reference>
<comment type="caution">
    <text evidence="3">The sequence shown here is derived from an EMBL/GenBank/DDBJ whole genome shotgun (WGS) entry which is preliminary data.</text>
</comment>
<proteinExistence type="predicted"/>
<dbReference type="EMBL" id="DXBR01000078">
    <property type="protein sequence ID" value="HIZ39994.1"/>
    <property type="molecule type" value="Genomic_DNA"/>
</dbReference>
<dbReference type="PIRSF" id="PIRSF016487">
    <property type="entry name" value="CYTH_UCP016487"/>
    <property type="match status" value="1"/>
</dbReference>
<evidence type="ECO:0000313" key="4">
    <source>
        <dbReference type="Proteomes" id="UP000824049"/>
    </source>
</evidence>
<name>A0A9D2ELU3_9FIRM</name>
<dbReference type="SMART" id="SM01118">
    <property type="entry name" value="CYTH"/>
    <property type="match status" value="1"/>
</dbReference>
<dbReference type="InterPro" id="IPR033469">
    <property type="entry name" value="CYTH-like_dom_sf"/>
</dbReference>
<reference evidence="3" key="1">
    <citation type="journal article" date="2021" name="PeerJ">
        <title>Extensive microbial diversity within the chicken gut microbiome revealed by metagenomics and culture.</title>
        <authorList>
            <person name="Gilroy R."/>
            <person name="Ravi A."/>
            <person name="Getino M."/>
            <person name="Pursley I."/>
            <person name="Horton D.L."/>
            <person name="Alikhan N.F."/>
            <person name="Baker D."/>
            <person name="Gharbi K."/>
            <person name="Hall N."/>
            <person name="Watson M."/>
            <person name="Adriaenssens E.M."/>
            <person name="Foster-Nyarko E."/>
            <person name="Jarju S."/>
            <person name="Secka A."/>
            <person name="Antonio M."/>
            <person name="Oren A."/>
            <person name="Chaudhuri R.R."/>
            <person name="La Ragione R."/>
            <person name="Hildebrand F."/>
            <person name="Pallen M.J."/>
        </authorList>
    </citation>
    <scope>NUCLEOTIDE SEQUENCE</scope>
    <source>
        <strain evidence="3">CHK179-28034</strain>
    </source>
</reference>
<dbReference type="AlphaFoldDB" id="A0A9D2ELU3"/>
<evidence type="ECO:0000313" key="3">
    <source>
        <dbReference type="EMBL" id="HIZ39994.1"/>
    </source>
</evidence>
<dbReference type="CDD" id="cd07761">
    <property type="entry name" value="CYTH-like_CthTTM-like"/>
    <property type="match status" value="1"/>
</dbReference>
<dbReference type="Pfam" id="PF01928">
    <property type="entry name" value="CYTH"/>
    <property type="match status" value="1"/>
</dbReference>
<dbReference type="InterPro" id="IPR012042">
    <property type="entry name" value="NeuTTM/CthTTM-like"/>
</dbReference>
<protein>
    <submittedName>
        <fullName evidence="3">CYTH domain-containing protein</fullName>
    </submittedName>
</protein>